<protein>
    <submittedName>
        <fullName evidence="3">Flagellar hook-length control protein FliK</fullName>
    </submittedName>
</protein>
<dbReference type="Gene3D" id="3.30.750.140">
    <property type="match status" value="1"/>
</dbReference>
<organism evidence="3 4">
    <name type="scientific">Roseburia zhanii</name>
    <dbReference type="NCBI Taxonomy" id="2763064"/>
    <lineage>
        <taxon>Bacteria</taxon>
        <taxon>Bacillati</taxon>
        <taxon>Bacillota</taxon>
        <taxon>Clostridia</taxon>
        <taxon>Lachnospirales</taxon>
        <taxon>Lachnospiraceae</taxon>
        <taxon>Roseburia</taxon>
    </lineage>
</organism>
<evidence type="ECO:0000313" key="4">
    <source>
        <dbReference type="Proteomes" id="UP000606720"/>
    </source>
</evidence>
<dbReference type="Proteomes" id="UP000606720">
    <property type="component" value="Unassembled WGS sequence"/>
</dbReference>
<dbReference type="RefSeq" id="WP_186866258.1">
    <property type="nucleotide sequence ID" value="NZ_JACOPH010000002.1"/>
</dbReference>
<keyword evidence="3" id="KW-0966">Cell projection</keyword>
<proteinExistence type="predicted"/>
<dbReference type="CDD" id="cd17470">
    <property type="entry name" value="T3SS_Flik_C"/>
    <property type="match status" value="1"/>
</dbReference>
<dbReference type="PANTHER" id="PTHR37533:SF2">
    <property type="entry name" value="FLAGELLAR HOOK-LENGTH CONTROL PROTEIN"/>
    <property type="match status" value="1"/>
</dbReference>
<dbReference type="AlphaFoldDB" id="A0A923RS60"/>
<dbReference type="PANTHER" id="PTHR37533">
    <property type="entry name" value="FLAGELLAR HOOK-LENGTH CONTROL PROTEIN"/>
    <property type="match status" value="1"/>
</dbReference>
<dbReference type="InterPro" id="IPR052563">
    <property type="entry name" value="FliK"/>
</dbReference>
<sequence length="500" mass="54594">MGTDISKVAKSIIQMQTGVKTDKSSKKADKDTMVSFMELMSQNTLQSGIQTNISNDTAKLDVGAGISQDARLDYNSNAAAANNVSVKEKVTPDAIKEEASEPLADYEQDIRNVLKEEFSVTDEEITQAMEELGLGFLDLRNMQNLTNLIQTLTGEDIGTLLLSDAFTNAMEQITAVTDDLCAQLGITREELDVLCEAWDQAAASDEAETVLPDAVEAETTADTQANTETVNAKQTDDTKASQTAAADGVEVTVVKQDDNATEDQTTAVTDTKEAVTTVETTEQTAEDMTGSSGENADQQEHFKQSKETRADMSDTGVHVTGHQSVQTEEFVLPTESTQPYTTSQIDVNDVINQIARNVRVTISEAATSMEMQLNPEHLGKIYLNISEREGVIRAQITAQNEAVKEALETQLVELRTNLSQQGIKVDAVEVTVGTHEFEQNLEGNAKQEEQQGQQMEESQKQTRRNLNLDDLDGLSGLMTEEEQLAAQIMRDNGNQVDYTA</sequence>
<name>A0A923RS60_9FIRM</name>
<keyword evidence="4" id="KW-1185">Reference proteome</keyword>
<comment type="caution">
    <text evidence="3">The sequence shown here is derived from an EMBL/GenBank/DDBJ whole genome shotgun (WGS) entry which is preliminary data.</text>
</comment>
<evidence type="ECO:0000256" key="1">
    <source>
        <dbReference type="SAM" id="MobiDB-lite"/>
    </source>
</evidence>
<feature type="domain" description="Flagellar hook-length control protein-like C-terminal" evidence="2">
    <location>
        <begin position="357"/>
        <end position="435"/>
    </location>
</feature>
<evidence type="ECO:0000259" key="2">
    <source>
        <dbReference type="Pfam" id="PF02120"/>
    </source>
</evidence>
<reference evidence="3" key="1">
    <citation type="submission" date="2020-08" db="EMBL/GenBank/DDBJ databases">
        <title>Genome public.</title>
        <authorList>
            <person name="Liu C."/>
            <person name="Sun Q."/>
        </authorList>
    </citation>
    <scope>NUCLEOTIDE SEQUENCE</scope>
    <source>
        <strain evidence="3">BX1005</strain>
    </source>
</reference>
<feature type="compositionally biased region" description="Polar residues" evidence="1">
    <location>
        <begin position="220"/>
        <end position="233"/>
    </location>
</feature>
<keyword evidence="3" id="KW-0282">Flagellum</keyword>
<gene>
    <name evidence="3" type="ORF">H8S17_03520</name>
</gene>
<dbReference type="EMBL" id="JACOPH010000002">
    <property type="protein sequence ID" value="MBC5713287.1"/>
    <property type="molecule type" value="Genomic_DNA"/>
</dbReference>
<keyword evidence="3" id="KW-0969">Cilium</keyword>
<accession>A0A923RS60</accession>
<dbReference type="Pfam" id="PF02120">
    <property type="entry name" value="Flg_hook"/>
    <property type="match status" value="1"/>
</dbReference>
<feature type="region of interest" description="Disordered" evidence="1">
    <location>
        <begin position="218"/>
        <end position="246"/>
    </location>
</feature>
<evidence type="ECO:0000313" key="3">
    <source>
        <dbReference type="EMBL" id="MBC5713287.1"/>
    </source>
</evidence>
<feature type="region of interest" description="Disordered" evidence="1">
    <location>
        <begin position="278"/>
        <end position="299"/>
    </location>
</feature>
<feature type="region of interest" description="Disordered" evidence="1">
    <location>
        <begin position="438"/>
        <end position="471"/>
    </location>
</feature>
<dbReference type="InterPro" id="IPR021136">
    <property type="entry name" value="Flagellar_hook_control-like_C"/>
</dbReference>
<dbReference type="InterPro" id="IPR038610">
    <property type="entry name" value="FliK-like_C_sf"/>
</dbReference>